<evidence type="ECO:0000256" key="2">
    <source>
        <dbReference type="ARBA" id="ARBA00003213"/>
    </source>
</evidence>
<dbReference type="PANTHER" id="PTHR11088">
    <property type="entry name" value="TRNA DIMETHYLALLYLTRANSFERASE"/>
    <property type="match status" value="1"/>
</dbReference>
<evidence type="ECO:0000313" key="15">
    <source>
        <dbReference type="Proteomes" id="UP000249720"/>
    </source>
</evidence>
<keyword evidence="15" id="KW-1185">Reference proteome</keyword>
<keyword evidence="7 10" id="KW-0067">ATP-binding</keyword>
<name>A0A2W7S3H5_9BACT</name>
<evidence type="ECO:0000256" key="1">
    <source>
        <dbReference type="ARBA" id="ARBA00001946"/>
    </source>
</evidence>
<keyword evidence="5 10" id="KW-0819">tRNA processing</keyword>
<dbReference type="InterPro" id="IPR018022">
    <property type="entry name" value="IPT"/>
</dbReference>
<evidence type="ECO:0000256" key="9">
    <source>
        <dbReference type="ARBA" id="ARBA00049563"/>
    </source>
</evidence>
<keyword evidence="4 10" id="KW-0808">Transferase</keyword>
<evidence type="ECO:0000256" key="12">
    <source>
        <dbReference type="RuleBase" id="RU003784"/>
    </source>
</evidence>
<dbReference type="EC" id="2.5.1.75" evidence="10"/>
<comment type="catalytic activity">
    <reaction evidence="9 10 11">
        <text>adenosine(37) in tRNA + dimethylallyl diphosphate = N(6)-dimethylallyladenosine(37) in tRNA + diphosphate</text>
        <dbReference type="Rhea" id="RHEA:26482"/>
        <dbReference type="Rhea" id="RHEA-COMP:10162"/>
        <dbReference type="Rhea" id="RHEA-COMP:10375"/>
        <dbReference type="ChEBI" id="CHEBI:33019"/>
        <dbReference type="ChEBI" id="CHEBI:57623"/>
        <dbReference type="ChEBI" id="CHEBI:74411"/>
        <dbReference type="ChEBI" id="CHEBI:74415"/>
        <dbReference type="EC" id="2.5.1.75"/>
    </reaction>
</comment>
<proteinExistence type="inferred from homology"/>
<dbReference type="RefSeq" id="WP_111295858.1">
    <property type="nucleotide sequence ID" value="NZ_QKZV01000006.1"/>
</dbReference>
<comment type="cofactor">
    <cofactor evidence="1 10">
        <name>Mg(2+)</name>
        <dbReference type="ChEBI" id="CHEBI:18420"/>
    </cofactor>
</comment>
<dbReference type="NCBIfam" id="TIGR00174">
    <property type="entry name" value="miaA"/>
    <property type="match status" value="1"/>
</dbReference>
<dbReference type="AlphaFoldDB" id="A0A2W7S3H5"/>
<dbReference type="GO" id="GO:0052381">
    <property type="term" value="F:tRNA dimethylallyltransferase activity"/>
    <property type="evidence" value="ECO:0007669"/>
    <property type="project" value="UniProtKB-UniRule"/>
</dbReference>
<dbReference type="EMBL" id="QKZV01000006">
    <property type="protein sequence ID" value="PZX61847.1"/>
    <property type="molecule type" value="Genomic_DNA"/>
</dbReference>
<evidence type="ECO:0000256" key="10">
    <source>
        <dbReference type="HAMAP-Rule" id="MF_00185"/>
    </source>
</evidence>
<sequence>MLKPLIIVIVGPTAVGKTALALRVAQLLHTEIISADSRQCFREMNIGVAKPTEQELALVPHYFINSHSISDEVNAALFEQYALSAANQIFNQHNVAVMVGGSGLYVNAFCNGLDAMPNIDPSIRKEIIQNFESKGLSWLQQQIQQYDAEYWQKGEQQNPHRLMRALEVVKATGKSILYYRSNTPVERPFRILKIGLEMPRAALYERINTRVLAMMEEGLLEEVKQLQPLQHLNALQTVGYKELFDYLNGFVSLDKAISLIQLNTRHYAKRQLTWFKKDDAIQWYAPQQISDKLILEWLNYKK</sequence>
<dbReference type="PANTHER" id="PTHR11088:SF60">
    <property type="entry name" value="TRNA DIMETHYLALLYLTRANSFERASE"/>
    <property type="match status" value="1"/>
</dbReference>
<evidence type="ECO:0000256" key="7">
    <source>
        <dbReference type="ARBA" id="ARBA00022840"/>
    </source>
</evidence>
<feature type="region of interest" description="Interaction with substrate tRNA" evidence="10">
    <location>
        <begin position="36"/>
        <end position="39"/>
    </location>
</feature>
<dbReference type="Gene3D" id="1.10.20.140">
    <property type="match status" value="1"/>
</dbReference>
<evidence type="ECO:0000313" key="14">
    <source>
        <dbReference type="EMBL" id="PZX61847.1"/>
    </source>
</evidence>
<dbReference type="GO" id="GO:0006400">
    <property type="term" value="P:tRNA modification"/>
    <property type="evidence" value="ECO:0007669"/>
    <property type="project" value="TreeGrafter"/>
</dbReference>
<dbReference type="Gene3D" id="3.40.50.300">
    <property type="entry name" value="P-loop containing nucleotide triphosphate hydrolases"/>
    <property type="match status" value="1"/>
</dbReference>
<keyword evidence="8 10" id="KW-0460">Magnesium</keyword>
<evidence type="ECO:0000256" key="13">
    <source>
        <dbReference type="RuleBase" id="RU003785"/>
    </source>
</evidence>
<feature type="binding site" evidence="10">
    <location>
        <begin position="11"/>
        <end position="18"/>
    </location>
    <ligand>
        <name>ATP</name>
        <dbReference type="ChEBI" id="CHEBI:30616"/>
    </ligand>
</feature>
<evidence type="ECO:0000256" key="6">
    <source>
        <dbReference type="ARBA" id="ARBA00022741"/>
    </source>
</evidence>
<organism evidence="14 15">
    <name type="scientific">Hydrotalea sandarakina</name>
    <dbReference type="NCBI Taxonomy" id="1004304"/>
    <lineage>
        <taxon>Bacteria</taxon>
        <taxon>Pseudomonadati</taxon>
        <taxon>Bacteroidota</taxon>
        <taxon>Chitinophagia</taxon>
        <taxon>Chitinophagales</taxon>
        <taxon>Chitinophagaceae</taxon>
        <taxon>Hydrotalea</taxon>
    </lineage>
</organism>
<comment type="subunit">
    <text evidence="10">Monomer.</text>
</comment>
<gene>
    <name evidence="10" type="primary">miaA</name>
    <name evidence="14" type="ORF">LX80_02008</name>
</gene>
<comment type="caution">
    <text evidence="10">Lacks conserved residue(s) required for the propagation of feature annotation.</text>
</comment>
<feature type="binding site" evidence="10">
    <location>
        <begin position="13"/>
        <end position="18"/>
    </location>
    <ligand>
        <name>substrate</name>
    </ligand>
</feature>
<protein>
    <recommendedName>
        <fullName evidence="10">tRNA dimethylallyltransferase</fullName>
        <ecNumber evidence="10">2.5.1.75</ecNumber>
    </recommendedName>
    <alternativeName>
        <fullName evidence="10">Dimethylallyl diphosphate:tRNA dimethylallyltransferase</fullName>
        <shortName evidence="10">DMAPP:tRNA dimethylallyltransferase</shortName>
        <shortName evidence="10">DMATase</shortName>
    </alternativeName>
    <alternativeName>
        <fullName evidence="10">Isopentenyl-diphosphate:tRNA isopentenyltransferase</fullName>
        <shortName evidence="10">IPP transferase</shortName>
        <shortName evidence="10">IPPT</shortName>
        <shortName evidence="10">IPTase</shortName>
    </alternativeName>
</protein>
<dbReference type="OrthoDB" id="9776390at2"/>
<dbReference type="HAMAP" id="MF_00185">
    <property type="entry name" value="IPP_trans"/>
    <property type="match status" value="1"/>
</dbReference>
<dbReference type="GO" id="GO:0005524">
    <property type="term" value="F:ATP binding"/>
    <property type="evidence" value="ECO:0007669"/>
    <property type="project" value="UniProtKB-UniRule"/>
</dbReference>
<dbReference type="InterPro" id="IPR039657">
    <property type="entry name" value="Dimethylallyltransferase"/>
</dbReference>
<evidence type="ECO:0000256" key="8">
    <source>
        <dbReference type="ARBA" id="ARBA00022842"/>
    </source>
</evidence>
<evidence type="ECO:0000256" key="5">
    <source>
        <dbReference type="ARBA" id="ARBA00022694"/>
    </source>
</evidence>
<dbReference type="SUPFAM" id="SSF52540">
    <property type="entry name" value="P-loop containing nucleoside triphosphate hydrolases"/>
    <property type="match status" value="2"/>
</dbReference>
<comment type="similarity">
    <text evidence="3 10 13">Belongs to the IPP transferase family.</text>
</comment>
<evidence type="ECO:0000256" key="11">
    <source>
        <dbReference type="RuleBase" id="RU003783"/>
    </source>
</evidence>
<reference evidence="14 15" key="1">
    <citation type="submission" date="2018-06" db="EMBL/GenBank/DDBJ databases">
        <title>Genomic Encyclopedia of Archaeal and Bacterial Type Strains, Phase II (KMG-II): from individual species to whole genera.</title>
        <authorList>
            <person name="Goeker M."/>
        </authorList>
    </citation>
    <scope>NUCLEOTIDE SEQUENCE [LARGE SCALE GENOMIC DNA]</scope>
    <source>
        <strain evidence="14 15">DSM 23241</strain>
    </source>
</reference>
<keyword evidence="6 10" id="KW-0547">Nucleotide-binding</keyword>
<dbReference type="Pfam" id="PF01715">
    <property type="entry name" value="IPPT"/>
    <property type="match status" value="1"/>
</dbReference>
<dbReference type="Proteomes" id="UP000249720">
    <property type="component" value="Unassembled WGS sequence"/>
</dbReference>
<feature type="site" description="Interaction with substrate tRNA" evidence="10">
    <location>
        <position position="102"/>
    </location>
</feature>
<comment type="function">
    <text evidence="2 10 12">Catalyzes the transfer of a dimethylallyl group onto the adenine at position 37 in tRNAs that read codons beginning with uridine, leading to the formation of N6-(dimethylallyl)adenosine (i(6)A).</text>
</comment>
<evidence type="ECO:0000256" key="4">
    <source>
        <dbReference type="ARBA" id="ARBA00022679"/>
    </source>
</evidence>
<dbReference type="InterPro" id="IPR027417">
    <property type="entry name" value="P-loop_NTPase"/>
</dbReference>
<accession>A0A2W7S3H5</accession>
<feature type="site" description="Interaction with substrate tRNA" evidence="10">
    <location>
        <position position="124"/>
    </location>
</feature>
<evidence type="ECO:0000256" key="3">
    <source>
        <dbReference type="ARBA" id="ARBA00005842"/>
    </source>
</evidence>
<comment type="caution">
    <text evidence="14">The sequence shown here is derived from an EMBL/GenBank/DDBJ whole genome shotgun (WGS) entry which is preliminary data.</text>
</comment>